<dbReference type="Proteomes" id="UP001145114">
    <property type="component" value="Unassembled WGS sequence"/>
</dbReference>
<name>A0ACC1HQJ3_9FUNG</name>
<sequence>MKYYGSDVILRPPRFGKTTFLSMAHDFLNVARTDEELAERKRIFKGMSVHSADPTFVDEHCGKYPVIYINLKDVRPATLDDFRDSMARAIAAIIDAWEHAISDTSKAKLNFTRSRLNQMMNNMRNSIND</sequence>
<dbReference type="EMBL" id="JAMZIH010004552">
    <property type="protein sequence ID" value="KAJ1676224.1"/>
    <property type="molecule type" value="Genomic_DNA"/>
</dbReference>
<evidence type="ECO:0000313" key="1">
    <source>
        <dbReference type="EMBL" id="KAJ1676224.1"/>
    </source>
</evidence>
<proteinExistence type="predicted"/>
<organism evidence="1 2">
    <name type="scientific">Spiromyces aspiralis</name>
    <dbReference type="NCBI Taxonomy" id="68401"/>
    <lineage>
        <taxon>Eukaryota</taxon>
        <taxon>Fungi</taxon>
        <taxon>Fungi incertae sedis</taxon>
        <taxon>Zoopagomycota</taxon>
        <taxon>Kickxellomycotina</taxon>
        <taxon>Kickxellomycetes</taxon>
        <taxon>Kickxellales</taxon>
        <taxon>Kickxellaceae</taxon>
        <taxon>Spiromyces</taxon>
    </lineage>
</organism>
<protein>
    <submittedName>
        <fullName evidence="1">Uncharacterized protein</fullName>
    </submittedName>
</protein>
<reference evidence="1" key="1">
    <citation type="submission" date="2022-06" db="EMBL/GenBank/DDBJ databases">
        <title>Phylogenomic reconstructions and comparative analyses of Kickxellomycotina fungi.</title>
        <authorList>
            <person name="Reynolds N.K."/>
            <person name="Stajich J.E."/>
            <person name="Barry K."/>
            <person name="Grigoriev I.V."/>
            <person name="Crous P."/>
            <person name="Smith M.E."/>
        </authorList>
    </citation>
    <scope>NUCLEOTIDE SEQUENCE</scope>
    <source>
        <strain evidence="1">RSA 2271</strain>
    </source>
</reference>
<feature type="non-terminal residue" evidence="1">
    <location>
        <position position="129"/>
    </location>
</feature>
<comment type="caution">
    <text evidence="1">The sequence shown here is derived from an EMBL/GenBank/DDBJ whole genome shotgun (WGS) entry which is preliminary data.</text>
</comment>
<gene>
    <name evidence="1" type="ORF">EV182_008618</name>
</gene>
<accession>A0ACC1HQJ3</accession>
<evidence type="ECO:0000313" key="2">
    <source>
        <dbReference type="Proteomes" id="UP001145114"/>
    </source>
</evidence>
<keyword evidence="2" id="KW-1185">Reference proteome</keyword>